<organism evidence="6 7">
    <name type="scientific">Roseovarius albus</name>
    <dbReference type="NCBI Taxonomy" id="1247867"/>
    <lineage>
        <taxon>Bacteria</taxon>
        <taxon>Pseudomonadati</taxon>
        <taxon>Pseudomonadota</taxon>
        <taxon>Alphaproteobacteria</taxon>
        <taxon>Rhodobacterales</taxon>
        <taxon>Roseobacteraceae</taxon>
        <taxon>Roseovarius</taxon>
    </lineage>
</organism>
<name>A0A1X6Y9S6_9RHOB</name>
<reference evidence="6 7" key="1">
    <citation type="submission" date="2017-03" db="EMBL/GenBank/DDBJ databases">
        <authorList>
            <person name="Afonso C.L."/>
            <person name="Miller P.J."/>
            <person name="Scott M.A."/>
            <person name="Spackman E."/>
            <person name="Goraichik I."/>
            <person name="Dimitrov K.M."/>
            <person name="Suarez D.L."/>
            <person name="Swayne D.E."/>
        </authorList>
    </citation>
    <scope>NUCLEOTIDE SEQUENCE [LARGE SCALE GENOMIC DNA]</scope>
    <source>
        <strain evidence="6 7">CECT 7450</strain>
    </source>
</reference>
<dbReference type="InterPro" id="IPR027546">
    <property type="entry name" value="Sirtuin_class_III"/>
</dbReference>
<dbReference type="AlphaFoldDB" id="A0A1X6Y9S6"/>
<dbReference type="GO" id="GO:0017136">
    <property type="term" value="F:histone deacetylase activity, NAD-dependent"/>
    <property type="evidence" value="ECO:0007669"/>
    <property type="project" value="TreeGrafter"/>
</dbReference>
<comment type="similarity">
    <text evidence="3">Belongs to the sirtuin family. Class III subfamily.</text>
</comment>
<dbReference type="GO" id="GO:0036054">
    <property type="term" value="F:protein-malonyllysine demalonylase activity"/>
    <property type="evidence" value="ECO:0007669"/>
    <property type="project" value="InterPro"/>
</dbReference>
<dbReference type="GO" id="GO:0008270">
    <property type="term" value="F:zinc ion binding"/>
    <property type="evidence" value="ECO:0007669"/>
    <property type="project" value="UniProtKB-UniRule"/>
</dbReference>
<feature type="binding site" evidence="3">
    <location>
        <position position="216"/>
    </location>
    <ligand>
        <name>NAD(+)</name>
        <dbReference type="ChEBI" id="CHEBI:57540"/>
    </ligand>
</feature>
<dbReference type="Gene3D" id="3.30.1600.10">
    <property type="entry name" value="SIR2/SIRT2 'Small Domain"/>
    <property type="match status" value="1"/>
</dbReference>
<dbReference type="PANTHER" id="PTHR11085">
    <property type="entry name" value="NAD-DEPENDENT PROTEIN DEACYLASE SIRTUIN-5, MITOCHONDRIAL-RELATED"/>
    <property type="match status" value="1"/>
</dbReference>
<feature type="binding site" evidence="3 4">
    <location>
        <position position="133"/>
    </location>
    <ligand>
        <name>Zn(2+)</name>
        <dbReference type="ChEBI" id="CHEBI:29105"/>
    </ligand>
</feature>
<dbReference type="GO" id="GO:0036055">
    <property type="term" value="F:protein-succinyllysine desuccinylase activity"/>
    <property type="evidence" value="ECO:0007669"/>
    <property type="project" value="UniProtKB-UniRule"/>
</dbReference>
<feature type="binding site" evidence="3">
    <location>
        <begin position="88"/>
        <end position="91"/>
    </location>
    <ligand>
        <name>NAD(+)</name>
        <dbReference type="ChEBI" id="CHEBI:57540"/>
    </ligand>
</feature>
<dbReference type="InterPro" id="IPR026590">
    <property type="entry name" value="Ssirtuin_cat_dom"/>
</dbReference>
<evidence type="ECO:0000256" key="4">
    <source>
        <dbReference type="PROSITE-ProRule" id="PRU00236"/>
    </source>
</evidence>
<dbReference type="GO" id="GO:0070403">
    <property type="term" value="F:NAD+ binding"/>
    <property type="evidence" value="ECO:0007669"/>
    <property type="project" value="UniProtKB-UniRule"/>
</dbReference>
<sequence>MEKIVILTGAGISAESGLGTFRDEQGLWAQHRIEDVATPDAFTRNPDLVHAFYNARRAQAVQAQPNAAHEALALLEREFSGEVLIITQNVDDLHERAGSQNVVHMHGALKRALCHACGHRWDAPLVMDKGDECPACQAHATRPDIVWFGEIPYGMELIDPALNTADLFVSIGTSGQVYPAAAYAQHSRRMGARTVELNLEPAEHSRDFEEHHYGPATEVVTAWVADILAGQV</sequence>
<feature type="binding site" evidence="3">
    <location>
        <begin position="172"/>
        <end position="174"/>
    </location>
    <ligand>
        <name>NAD(+)</name>
        <dbReference type="ChEBI" id="CHEBI:57540"/>
    </ligand>
</feature>
<dbReference type="EC" id="2.3.1.286" evidence="3"/>
<gene>
    <name evidence="6" type="primary">cobB_1</name>
    <name evidence="3" type="synonym">cobB</name>
    <name evidence="6" type="ORF">ROA7450_00307</name>
</gene>
<evidence type="ECO:0000313" key="7">
    <source>
        <dbReference type="Proteomes" id="UP000193061"/>
    </source>
</evidence>
<dbReference type="SUPFAM" id="SSF52467">
    <property type="entry name" value="DHS-like NAD/FAD-binding domain"/>
    <property type="match status" value="1"/>
</dbReference>
<proteinExistence type="inferred from homology"/>
<feature type="binding site" evidence="3 4">
    <location>
        <position position="117"/>
    </location>
    <ligand>
        <name>Zn(2+)</name>
        <dbReference type="ChEBI" id="CHEBI:29105"/>
    </ligand>
</feature>
<dbReference type="PANTHER" id="PTHR11085:SF4">
    <property type="entry name" value="NAD-DEPENDENT PROTEIN DEACYLASE"/>
    <property type="match status" value="1"/>
</dbReference>
<dbReference type="Pfam" id="PF02146">
    <property type="entry name" value="SIR2"/>
    <property type="match status" value="1"/>
</dbReference>
<dbReference type="InterPro" id="IPR029035">
    <property type="entry name" value="DHS-like_NAD/FAD-binding_dom"/>
</dbReference>
<keyword evidence="3 4" id="KW-0862">Zinc</keyword>
<accession>A0A1X6Y9S6</accession>
<comment type="catalytic activity">
    <reaction evidence="3">
        <text>N(6)-succinyl-L-lysyl-[protein] + NAD(+) + H2O = 2''-O-succinyl-ADP-D-ribose + nicotinamide + L-lysyl-[protein]</text>
        <dbReference type="Rhea" id="RHEA:47668"/>
        <dbReference type="Rhea" id="RHEA-COMP:9752"/>
        <dbReference type="Rhea" id="RHEA-COMP:11877"/>
        <dbReference type="ChEBI" id="CHEBI:15377"/>
        <dbReference type="ChEBI" id="CHEBI:17154"/>
        <dbReference type="ChEBI" id="CHEBI:29969"/>
        <dbReference type="ChEBI" id="CHEBI:57540"/>
        <dbReference type="ChEBI" id="CHEBI:87830"/>
        <dbReference type="ChEBI" id="CHEBI:87832"/>
    </reaction>
</comment>
<feature type="domain" description="Deacetylase sirtuin-type" evidence="5">
    <location>
        <begin position="1"/>
        <end position="232"/>
    </location>
</feature>
<dbReference type="EMBL" id="FWFX01000001">
    <property type="protein sequence ID" value="SLN14880.1"/>
    <property type="molecule type" value="Genomic_DNA"/>
</dbReference>
<evidence type="ECO:0000259" key="5">
    <source>
        <dbReference type="PROSITE" id="PS50305"/>
    </source>
</evidence>
<dbReference type="RefSeq" id="WP_085803848.1">
    <property type="nucleotide sequence ID" value="NZ_FWFX01000001.1"/>
</dbReference>
<feature type="binding site" evidence="3">
    <location>
        <begin position="9"/>
        <end position="28"/>
    </location>
    <ligand>
        <name>NAD(+)</name>
        <dbReference type="ChEBI" id="CHEBI:57540"/>
    </ligand>
</feature>
<dbReference type="HAMAP" id="MF_01121">
    <property type="entry name" value="Sirtuin_ClassIII"/>
    <property type="match status" value="1"/>
</dbReference>
<dbReference type="CDD" id="cd01412">
    <property type="entry name" value="SIRT5_Af1_CobB"/>
    <property type="match status" value="1"/>
</dbReference>
<dbReference type="Proteomes" id="UP000193061">
    <property type="component" value="Unassembled WGS sequence"/>
</dbReference>
<keyword evidence="3 4" id="KW-0479">Metal-binding</keyword>
<comment type="subcellular location">
    <subcellularLocation>
        <location evidence="3">Cytoplasm</location>
    </subcellularLocation>
</comment>
<comment type="function">
    <text evidence="3">NAD-dependent lysine deacetylase and desuccinylase that specifically removes acetyl and succinyl groups on target proteins. Modulates the activities of several proteins which are inactive in their acylated form.</text>
</comment>
<evidence type="ECO:0000256" key="2">
    <source>
        <dbReference type="ARBA" id="ARBA00023027"/>
    </source>
</evidence>
<keyword evidence="6" id="KW-0378">Hydrolase</keyword>
<keyword evidence="2 3" id="KW-0520">NAD</keyword>
<dbReference type="InterPro" id="IPR050134">
    <property type="entry name" value="NAD-dep_sirtuin_deacylases"/>
</dbReference>
<comment type="catalytic activity">
    <reaction evidence="3">
        <text>N(6)-acetyl-L-lysyl-[protein] + NAD(+) + H2O = 2''-O-acetyl-ADP-D-ribose + nicotinamide + L-lysyl-[protein]</text>
        <dbReference type="Rhea" id="RHEA:43636"/>
        <dbReference type="Rhea" id="RHEA-COMP:9752"/>
        <dbReference type="Rhea" id="RHEA-COMP:10731"/>
        <dbReference type="ChEBI" id="CHEBI:15377"/>
        <dbReference type="ChEBI" id="CHEBI:17154"/>
        <dbReference type="ChEBI" id="CHEBI:29969"/>
        <dbReference type="ChEBI" id="CHEBI:57540"/>
        <dbReference type="ChEBI" id="CHEBI:61930"/>
        <dbReference type="ChEBI" id="CHEBI:83767"/>
        <dbReference type="EC" id="2.3.1.286"/>
    </reaction>
</comment>
<keyword evidence="3" id="KW-0963">Cytoplasm</keyword>
<dbReference type="PROSITE" id="PS50305">
    <property type="entry name" value="SIRTUIN"/>
    <property type="match status" value="1"/>
</dbReference>
<comment type="domain">
    <text evidence="3">2 residues (Tyr-53 and Arg-56) present in a large hydrophobic pocket are probably involved in substrate specificity. They are important for desuccinylation activity, but dispensable for deacetylation activity.</text>
</comment>
<feature type="binding site" evidence="3 4">
    <location>
        <position position="136"/>
    </location>
    <ligand>
        <name>Zn(2+)</name>
        <dbReference type="ChEBI" id="CHEBI:29105"/>
    </ligand>
</feature>
<dbReference type="InterPro" id="IPR026591">
    <property type="entry name" value="Sirtuin_cat_small_dom_sf"/>
</dbReference>
<feature type="binding site" evidence="3">
    <location>
        <begin position="198"/>
        <end position="200"/>
    </location>
    <ligand>
        <name>NAD(+)</name>
        <dbReference type="ChEBI" id="CHEBI:57540"/>
    </ligand>
</feature>
<dbReference type="InterPro" id="IPR003000">
    <property type="entry name" value="Sirtuin"/>
</dbReference>
<protein>
    <recommendedName>
        <fullName evidence="3">NAD-dependent protein deacylase</fullName>
        <ecNumber evidence="3">2.3.1.286</ecNumber>
    </recommendedName>
    <alternativeName>
        <fullName evidence="3">Regulatory protein SIR2 homolog</fullName>
    </alternativeName>
</protein>
<evidence type="ECO:0000313" key="6">
    <source>
        <dbReference type="EMBL" id="SLN14880.1"/>
    </source>
</evidence>
<keyword evidence="7" id="KW-1185">Reference proteome</keyword>
<feature type="binding site" evidence="3">
    <location>
        <position position="53"/>
    </location>
    <ligand>
        <name>substrate</name>
    </ligand>
</feature>
<evidence type="ECO:0000256" key="3">
    <source>
        <dbReference type="HAMAP-Rule" id="MF_01121"/>
    </source>
</evidence>
<dbReference type="GO" id="GO:0005737">
    <property type="term" value="C:cytoplasm"/>
    <property type="evidence" value="ECO:0007669"/>
    <property type="project" value="UniProtKB-SubCell"/>
</dbReference>
<feature type="active site" description="Proton acceptor" evidence="3 4">
    <location>
        <position position="106"/>
    </location>
</feature>
<dbReference type="Gene3D" id="3.40.50.1220">
    <property type="entry name" value="TPP-binding domain"/>
    <property type="match status" value="1"/>
</dbReference>
<keyword evidence="1" id="KW-0808">Transferase</keyword>
<evidence type="ECO:0000256" key="1">
    <source>
        <dbReference type="ARBA" id="ARBA00022679"/>
    </source>
</evidence>
<comment type="cofactor">
    <cofactor evidence="3">
        <name>Zn(2+)</name>
        <dbReference type="ChEBI" id="CHEBI:29105"/>
    </cofactor>
    <text evidence="3">Binds 1 zinc ion per subunit.</text>
</comment>
<feature type="binding site" evidence="3">
    <location>
        <position position="56"/>
    </location>
    <ligand>
        <name>substrate</name>
    </ligand>
</feature>
<dbReference type="OrthoDB" id="9800582at2"/>
<feature type="binding site" evidence="3 4">
    <location>
        <position position="114"/>
    </location>
    <ligand>
        <name>Zn(2+)</name>
        <dbReference type="ChEBI" id="CHEBI:29105"/>
    </ligand>
</feature>